<proteinExistence type="predicted"/>
<gene>
    <name evidence="2" type="ORF">PR048_032433</name>
</gene>
<organism evidence="2 3">
    <name type="scientific">Dryococelus australis</name>
    <dbReference type="NCBI Taxonomy" id="614101"/>
    <lineage>
        <taxon>Eukaryota</taxon>
        <taxon>Metazoa</taxon>
        <taxon>Ecdysozoa</taxon>
        <taxon>Arthropoda</taxon>
        <taxon>Hexapoda</taxon>
        <taxon>Insecta</taxon>
        <taxon>Pterygota</taxon>
        <taxon>Neoptera</taxon>
        <taxon>Polyneoptera</taxon>
        <taxon>Phasmatodea</taxon>
        <taxon>Verophasmatodea</taxon>
        <taxon>Anareolatae</taxon>
        <taxon>Phasmatidae</taxon>
        <taxon>Eurycanthinae</taxon>
        <taxon>Dryococelus</taxon>
    </lineage>
</organism>
<sequence length="495" mass="55425">MTNRMQALRHHMQAGRRMSDPVETSPVEDVYSQARPGDEEANPEHKWPLTNGVLQAIDRRILKLNEHTVDNSPCIPLTREHAPDSQCSTIQSGIEPTTHSLSPTSPMRRRRMIRYLSFLRVLPNFSSECDEIVTRAWFFDATSQRREIKSCRATLSKVLQSRRTTEHGTDGRCPLRNAEEKEIGGGGGWRVTKRRVRVGTAKGDRAAFKREQSSDFFFPHTPRDLIAKGRAIWRAIEGCFAGGAFNSKFRGDGRLDFNGPLNKPTRCRRRRRVWSNVGMKGRGKREIPENTRRPTASSGTIPTCENPVTRPGIELCSPWWEARVAGTPSKLDISLASRCTQMMTAAPADLTGCEKQSCRLQALIGFEREPPPFRHTRCSKFALPIAMPCFSMSDARRIHGAWPPDAPTSISMPQHSLHVNPTASLALMSSAYQPMRVFAVNMEWRRNEGAGETGDPRKKPRLSTASSGMIPTCENPVTQPGIDPGSPWWEASVQC</sequence>
<reference evidence="2 3" key="1">
    <citation type="submission" date="2023-02" db="EMBL/GenBank/DDBJ databases">
        <title>LHISI_Scaffold_Assembly.</title>
        <authorList>
            <person name="Stuart O.P."/>
            <person name="Cleave R."/>
            <person name="Magrath M.J.L."/>
            <person name="Mikheyev A.S."/>
        </authorList>
    </citation>
    <scope>NUCLEOTIDE SEQUENCE [LARGE SCALE GENOMIC DNA]</scope>
    <source>
        <strain evidence="2">Daus_M_001</strain>
        <tissue evidence="2">Leg muscle</tissue>
    </source>
</reference>
<evidence type="ECO:0000256" key="1">
    <source>
        <dbReference type="SAM" id="MobiDB-lite"/>
    </source>
</evidence>
<protein>
    <submittedName>
        <fullName evidence="2">Uncharacterized protein</fullName>
    </submittedName>
</protein>
<keyword evidence="3" id="KW-1185">Reference proteome</keyword>
<accession>A0ABQ9G260</accession>
<dbReference type="Proteomes" id="UP001159363">
    <property type="component" value="Chromosome 15"/>
</dbReference>
<name>A0ABQ9G260_9NEOP</name>
<feature type="compositionally biased region" description="Polar residues" evidence="1">
    <location>
        <begin position="293"/>
        <end position="303"/>
    </location>
</feature>
<feature type="compositionally biased region" description="Polar residues" evidence="1">
    <location>
        <begin position="85"/>
        <end position="105"/>
    </location>
</feature>
<dbReference type="EMBL" id="JARBHB010000016">
    <property type="protein sequence ID" value="KAJ8866574.1"/>
    <property type="molecule type" value="Genomic_DNA"/>
</dbReference>
<evidence type="ECO:0000313" key="3">
    <source>
        <dbReference type="Proteomes" id="UP001159363"/>
    </source>
</evidence>
<feature type="region of interest" description="Disordered" evidence="1">
    <location>
        <begin position="1"/>
        <end position="24"/>
    </location>
</feature>
<feature type="region of interest" description="Disordered" evidence="1">
    <location>
        <begin position="80"/>
        <end position="105"/>
    </location>
</feature>
<comment type="caution">
    <text evidence="2">The sequence shown here is derived from an EMBL/GenBank/DDBJ whole genome shotgun (WGS) entry which is preliminary data.</text>
</comment>
<evidence type="ECO:0000313" key="2">
    <source>
        <dbReference type="EMBL" id="KAJ8866574.1"/>
    </source>
</evidence>
<feature type="region of interest" description="Disordered" evidence="1">
    <location>
        <begin position="281"/>
        <end position="304"/>
    </location>
</feature>
<feature type="compositionally biased region" description="Basic and acidic residues" evidence="1">
    <location>
        <begin position="448"/>
        <end position="457"/>
    </location>
</feature>
<feature type="region of interest" description="Disordered" evidence="1">
    <location>
        <begin position="448"/>
        <end position="486"/>
    </location>
</feature>